<feature type="transmembrane region" description="Helical" evidence="1">
    <location>
        <begin position="74"/>
        <end position="93"/>
    </location>
</feature>
<dbReference type="KEGG" id="tzo:THMIRHAT_23250"/>
<evidence type="ECO:0000313" key="2">
    <source>
        <dbReference type="EMBL" id="BBP44579.1"/>
    </source>
</evidence>
<feature type="transmembrane region" description="Helical" evidence="1">
    <location>
        <begin position="12"/>
        <end position="31"/>
    </location>
</feature>
<keyword evidence="1" id="KW-0812">Transmembrane</keyword>
<keyword evidence="3" id="KW-1185">Reference proteome</keyword>
<gene>
    <name evidence="2" type="ORF">THMIRHAT_23250</name>
</gene>
<name>A0A6F8PR40_9GAMM</name>
<reference evidence="3" key="1">
    <citation type="submission" date="2019-11" db="EMBL/GenBank/DDBJ databases">
        <title>Isolation and characterization of two novel species in the genus Thiomicrorhabdus.</title>
        <authorList>
            <person name="Mochizuki J."/>
            <person name="Kojima H."/>
            <person name="Fukui M."/>
        </authorList>
    </citation>
    <scope>NUCLEOTIDE SEQUENCE [LARGE SCALE GENOMIC DNA]</scope>
    <source>
        <strain evidence="3">AkT22</strain>
    </source>
</reference>
<dbReference type="RefSeq" id="WP_173292289.1">
    <property type="nucleotide sequence ID" value="NZ_AP021888.1"/>
</dbReference>
<dbReference type="AlphaFoldDB" id="A0A6F8PR40"/>
<protein>
    <submittedName>
        <fullName evidence="2">Uncharacterized protein</fullName>
    </submittedName>
</protein>
<evidence type="ECO:0000256" key="1">
    <source>
        <dbReference type="SAM" id="Phobius"/>
    </source>
</evidence>
<feature type="transmembrane region" description="Helical" evidence="1">
    <location>
        <begin position="43"/>
        <end position="62"/>
    </location>
</feature>
<evidence type="ECO:0000313" key="3">
    <source>
        <dbReference type="Proteomes" id="UP000501466"/>
    </source>
</evidence>
<proteinExistence type="predicted"/>
<accession>A0A6F8PR40</accession>
<keyword evidence="1" id="KW-0472">Membrane</keyword>
<dbReference type="EMBL" id="AP021888">
    <property type="protein sequence ID" value="BBP44579.1"/>
    <property type="molecule type" value="Genomic_DNA"/>
</dbReference>
<keyword evidence="1" id="KW-1133">Transmembrane helix</keyword>
<organism evidence="2 3">
    <name type="scientific">Thiosulfativibrio zosterae</name>
    <dbReference type="NCBI Taxonomy" id="2675053"/>
    <lineage>
        <taxon>Bacteria</taxon>
        <taxon>Pseudomonadati</taxon>
        <taxon>Pseudomonadota</taxon>
        <taxon>Gammaproteobacteria</taxon>
        <taxon>Thiotrichales</taxon>
        <taxon>Piscirickettsiaceae</taxon>
        <taxon>Thiosulfativibrio</taxon>
    </lineage>
</organism>
<sequence length="132" mass="14698">MSEVKVSSSSTLTLLSRFPWMLLLIVFLLGAEFLELPMTGTTGYVFIGFAVAIMFIEIFKSSDTGAMGFFLDQFWAVLSLVLATGLLSYLWFTEGKEPSFYHWLGFAMIVADALLSPLNAYRTALRNFDVPG</sequence>
<dbReference type="Proteomes" id="UP000501466">
    <property type="component" value="Chromosome"/>
</dbReference>
<feature type="transmembrane region" description="Helical" evidence="1">
    <location>
        <begin position="99"/>
        <end position="118"/>
    </location>
</feature>